<comment type="caution">
    <text evidence="2">The sequence shown here is derived from an EMBL/GenBank/DDBJ whole genome shotgun (WGS) entry which is preliminary data.</text>
</comment>
<dbReference type="EMBL" id="CAICTM010000005">
    <property type="protein sequence ID" value="CAB9496466.1"/>
    <property type="molecule type" value="Genomic_DNA"/>
</dbReference>
<sequence>MTTMYPTPYTAEPRQELEDDDDAEDDDFDDGSTSLLEEAVANKQSVQICRKNTPRKAGRMSLMSFFGQAEEEEESDSSSFVMADVASLEEKRLAARASREKKQLEQLSLSEGGPKRGRRRVGRSSTMNEKDGALAVRRMSTFDTAAAHKMRALSPTRMSTMRPLSRSNTTQPHSFLQTLESMAPPRSSDAARFAEHEETIKRLTVGTDEIAQILEDPKQFAKLQKVLRKHGAVTNEVLRQVLPLYVKHQINSQAAKAAAAAQGDEAEEEKCMDRQQTAGSL</sequence>
<keyword evidence="3" id="KW-1185">Reference proteome</keyword>
<evidence type="ECO:0000313" key="3">
    <source>
        <dbReference type="Proteomes" id="UP001153069"/>
    </source>
</evidence>
<dbReference type="AlphaFoldDB" id="A0A9N8H0R5"/>
<feature type="region of interest" description="Disordered" evidence="1">
    <location>
        <begin position="261"/>
        <end position="281"/>
    </location>
</feature>
<accession>A0A9N8H0R5</accession>
<feature type="region of interest" description="Disordered" evidence="1">
    <location>
        <begin position="94"/>
        <end position="128"/>
    </location>
</feature>
<evidence type="ECO:0000313" key="2">
    <source>
        <dbReference type="EMBL" id="CAB9496466.1"/>
    </source>
</evidence>
<gene>
    <name evidence="2" type="ORF">SEMRO_5_G004400.1</name>
</gene>
<proteinExistence type="predicted"/>
<feature type="region of interest" description="Disordered" evidence="1">
    <location>
        <begin position="1"/>
        <end position="33"/>
    </location>
</feature>
<name>A0A9N8H0R5_9STRA</name>
<dbReference type="Proteomes" id="UP001153069">
    <property type="component" value="Unassembled WGS sequence"/>
</dbReference>
<organism evidence="2 3">
    <name type="scientific">Seminavis robusta</name>
    <dbReference type="NCBI Taxonomy" id="568900"/>
    <lineage>
        <taxon>Eukaryota</taxon>
        <taxon>Sar</taxon>
        <taxon>Stramenopiles</taxon>
        <taxon>Ochrophyta</taxon>
        <taxon>Bacillariophyta</taxon>
        <taxon>Bacillariophyceae</taxon>
        <taxon>Bacillariophycidae</taxon>
        <taxon>Naviculales</taxon>
        <taxon>Naviculaceae</taxon>
        <taxon>Seminavis</taxon>
    </lineage>
</organism>
<protein>
    <submittedName>
        <fullName evidence="2">Uncharacterized protein</fullName>
    </submittedName>
</protein>
<reference evidence="2" key="1">
    <citation type="submission" date="2020-06" db="EMBL/GenBank/DDBJ databases">
        <authorList>
            <consortium name="Plant Systems Biology data submission"/>
        </authorList>
    </citation>
    <scope>NUCLEOTIDE SEQUENCE</scope>
    <source>
        <strain evidence="2">D6</strain>
    </source>
</reference>
<evidence type="ECO:0000256" key="1">
    <source>
        <dbReference type="SAM" id="MobiDB-lite"/>
    </source>
</evidence>
<feature type="compositionally biased region" description="Acidic residues" evidence="1">
    <location>
        <begin position="17"/>
        <end position="30"/>
    </location>
</feature>
<feature type="compositionally biased region" description="Basic and acidic residues" evidence="1">
    <location>
        <begin position="94"/>
        <end position="104"/>
    </location>
</feature>